<dbReference type="Gene3D" id="1.20.1250.20">
    <property type="entry name" value="MFS general substrate transporter like domains"/>
    <property type="match status" value="1"/>
</dbReference>
<organism evidence="9 10">
    <name type="scientific">Erythrobacter rubeus</name>
    <dbReference type="NCBI Taxonomy" id="2760803"/>
    <lineage>
        <taxon>Bacteria</taxon>
        <taxon>Pseudomonadati</taxon>
        <taxon>Pseudomonadota</taxon>
        <taxon>Alphaproteobacteria</taxon>
        <taxon>Sphingomonadales</taxon>
        <taxon>Erythrobacteraceae</taxon>
        <taxon>Erythrobacter/Porphyrobacter group</taxon>
        <taxon>Erythrobacter</taxon>
    </lineage>
</organism>
<accession>A0ABR8KSD8</accession>
<evidence type="ECO:0000256" key="3">
    <source>
        <dbReference type="ARBA" id="ARBA00022475"/>
    </source>
</evidence>
<protein>
    <submittedName>
        <fullName evidence="9">MFS transporter</fullName>
    </submittedName>
</protein>
<evidence type="ECO:0000256" key="7">
    <source>
        <dbReference type="SAM" id="Phobius"/>
    </source>
</evidence>
<evidence type="ECO:0000313" key="9">
    <source>
        <dbReference type="EMBL" id="MBD2842879.1"/>
    </source>
</evidence>
<feature type="transmembrane region" description="Helical" evidence="7">
    <location>
        <begin position="62"/>
        <end position="82"/>
    </location>
</feature>
<feature type="transmembrane region" description="Helical" evidence="7">
    <location>
        <begin position="217"/>
        <end position="235"/>
    </location>
</feature>
<comment type="caution">
    <text evidence="9">The sequence shown here is derived from an EMBL/GenBank/DDBJ whole genome shotgun (WGS) entry which is preliminary data.</text>
</comment>
<dbReference type="InterPro" id="IPR036259">
    <property type="entry name" value="MFS_trans_sf"/>
</dbReference>
<evidence type="ECO:0000256" key="5">
    <source>
        <dbReference type="ARBA" id="ARBA00022989"/>
    </source>
</evidence>
<dbReference type="InterPro" id="IPR004638">
    <property type="entry name" value="EmrB-like"/>
</dbReference>
<evidence type="ECO:0000256" key="4">
    <source>
        <dbReference type="ARBA" id="ARBA00022692"/>
    </source>
</evidence>
<dbReference type="Proteomes" id="UP000635384">
    <property type="component" value="Unassembled WGS sequence"/>
</dbReference>
<evidence type="ECO:0000256" key="2">
    <source>
        <dbReference type="ARBA" id="ARBA00022448"/>
    </source>
</evidence>
<keyword evidence="6 7" id="KW-0472">Membrane</keyword>
<dbReference type="PANTHER" id="PTHR42718:SF42">
    <property type="entry name" value="EXPORT PROTEIN"/>
    <property type="match status" value="1"/>
</dbReference>
<feature type="transmembrane region" description="Helical" evidence="7">
    <location>
        <begin position="423"/>
        <end position="441"/>
    </location>
</feature>
<feature type="transmembrane region" description="Helical" evidence="7">
    <location>
        <begin position="94"/>
        <end position="113"/>
    </location>
</feature>
<feature type="transmembrane region" description="Helical" evidence="7">
    <location>
        <begin position="346"/>
        <end position="367"/>
    </location>
</feature>
<reference evidence="9 10" key="1">
    <citation type="submission" date="2020-09" db="EMBL/GenBank/DDBJ databases">
        <authorList>
            <person name="Yoon J.-W."/>
        </authorList>
    </citation>
    <scope>NUCLEOTIDE SEQUENCE [LARGE SCALE GENOMIC DNA]</scope>
    <source>
        <strain evidence="9 10">KMU-140</strain>
    </source>
</reference>
<comment type="subcellular location">
    <subcellularLocation>
        <location evidence="1">Cell membrane</location>
        <topology evidence="1">Multi-pass membrane protein</topology>
    </subcellularLocation>
</comment>
<feature type="transmembrane region" description="Helical" evidence="7">
    <location>
        <begin position="315"/>
        <end position="334"/>
    </location>
</feature>
<evidence type="ECO:0000313" key="10">
    <source>
        <dbReference type="Proteomes" id="UP000635384"/>
    </source>
</evidence>
<keyword evidence="10" id="KW-1185">Reference proteome</keyword>
<dbReference type="Gene3D" id="1.20.1720.10">
    <property type="entry name" value="Multidrug resistance protein D"/>
    <property type="match status" value="1"/>
</dbReference>
<dbReference type="InterPro" id="IPR011701">
    <property type="entry name" value="MFS"/>
</dbReference>
<keyword evidence="3" id="KW-1003">Cell membrane</keyword>
<dbReference type="NCBIfam" id="TIGR00711">
    <property type="entry name" value="efflux_EmrB"/>
    <property type="match status" value="1"/>
</dbReference>
<feature type="transmembrane region" description="Helical" evidence="7">
    <location>
        <begin position="119"/>
        <end position="141"/>
    </location>
</feature>
<dbReference type="InterPro" id="IPR020846">
    <property type="entry name" value="MFS_dom"/>
</dbReference>
<feature type="transmembrane region" description="Helical" evidence="7">
    <location>
        <begin position="276"/>
        <end position="309"/>
    </location>
</feature>
<feature type="transmembrane region" description="Helical" evidence="7">
    <location>
        <begin position="153"/>
        <end position="174"/>
    </location>
</feature>
<evidence type="ECO:0000256" key="1">
    <source>
        <dbReference type="ARBA" id="ARBA00004651"/>
    </source>
</evidence>
<sequence length="481" mass="48801">MATALPSPCDEASALGQGAGSCISETGTLVATVLGSSLAFVVGSIINVALPSMQAEFATDAGGVQWIVNAYLLPLSALVLVGGSLGDHYGRKRLFMLGLAIFTAATIGCALAPNLEMLLVARFAQGVGAAFLAPNSLAIIADGFRGEKRGKAVGTWAAAGAIAGAAAPVIGGFVIDNLDWRWAFAIVIPPAAAAWIVGQRSIRESRESAEERAPLDLTGAALATAALGTLVFALINLPERGARDAAVLASASAGIAFSAAFFIVERRKKGEAMMPLGIFGSMSFSGISILTLMLYAALGGLMVLLPYMLIEGLEYSATAAGAALLPFPLIMGVLSRTMGGLATRIAIRVTLTIGPLLVACGFGLFALMANADLDYWSDILPGLITIAVGMALCVAPLTTAVMNAVENRYVGVASGINNAISRIAGLVATALLGFVLIGTGGGDADLISGFASASWVGAMLAAASAGAAFAMIREESVREDA</sequence>
<evidence type="ECO:0000256" key="6">
    <source>
        <dbReference type="ARBA" id="ARBA00023136"/>
    </source>
</evidence>
<keyword evidence="4 7" id="KW-0812">Transmembrane</keyword>
<name>A0ABR8KSD8_9SPHN</name>
<dbReference type="Pfam" id="PF07690">
    <property type="entry name" value="MFS_1"/>
    <property type="match status" value="1"/>
</dbReference>
<keyword evidence="5 7" id="KW-1133">Transmembrane helix</keyword>
<dbReference type="PANTHER" id="PTHR42718">
    <property type="entry name" value="MAJOR FACILITATOR SUPERFAMILY MULTIDRUG TRANSPORTER MFSC"/>
    <property type="match status" value="1"/>
</dbReference>
<proteinExistence type="predicted"/>
<dbReference type="SUPFAM" id="SSF103473">
    <property type="entry name" value="MFS general substrate transporter"/>
    <property type="match status" value="1"/>
</dbReference>
<feature type="transmembrane region" description="Helical" evidence="7">
    <location>
        <begin position="29"/>
        <end position="50"/>
    </location>
</feature>
<dbReference type="CDD" id="cd17321">
    <property type="entry name" value="MFS_MMR_MDR_like"/>
    <property type="match status" value="1"/>
</dbReference>
<feature type="domain" description="Major facilitator superfamily (MFS) profile" evidence="8">
    <location>
        <begin position="28"/>
        <end position="476"/>
    </location>
</feature>
<gene>
    <name evidence="9" type="ORF">IB285_11515</name>
</gene>
<keyword evidence="2" id="KW-0813">Transport</keyword>
<dbReference type="EMBL" id="JACXLC010000001">
    <property type="protein sequence ID" value="MBD2842879.1"/>
    <property type="molecule type" value="Genomic_DNA"/>
</dbReference>
<feature type="transmembrane region" description="Helical" evidence="7">
    <location>
        <begin position="379"/>
        <end position="402"/>
    </location>
</feature>
<evidence type="ECO:0000259" key="8">
    <source>
        <dbReference type="PROSITE" id="PS50850"/>
    </source>
</evidence>
<feature type="transmembrane region" description="Helical" evidence="7">
    <location>
        <begin position="453"/>
        <end position="472"/>
    </location>
</feature>
<feature type="transmembrane region" description="Helical" evidence="7">
    <location>
        <begin position="180"/>
        <end position="197"/>
    </location>
</feature>
<feature type="transmembrane region" description="Helical" evidence="7">
    <location>
        <begin position="247"/>
        <end position="264"/>
    </location>
</feature>
<dbReference type="PROSITE" id="PS50850">
    <property type="entry name" value="MFS"/>
    <property type="match status" value="1"/>
</dbReference>